<dbReference type="SUPFAM" id="SSF53067">
    <property type="entry name" value="Actin-like ATPase domain"/>
    <property type="match status" value="2"/>
</dbReference>
<keyword evidence="13 16" id="KW-0173">Coenzyme A biosynthesis</keyword>
<dbReference type="GO" id="GO:0005737">
    <property type="term" value="C:cytoplasm"/>
    <property type="evidence" value="ECO:0007669"/>
    <property type="project" value="UniProtKB-SubCell"/>
</dbReference>
<protein>
    <recommendedName>
        <fullName evidence="15 16">Type III pantothenate kinase</fullName>
        <ecNumber evidence="6 16">2.7.1.33</ecNumber>
    </recommendedName>
    <alternativeName>
        <fullName evidence="16">PanK-III</fullName>
    </alternativeName>
    <alternativeName>
        <fullName evidence="16">Pantothenic acid kinase</fullName>
    </alternativeName>
</protein>
<dbReference type="UniPathway" id="UPA00241">
    <property type="reaction ID" value="UER00352"/>
</dbReference>
<evidence type="ECO:0000256" key="5">
    <source>
        <dbReference type="ARBA" id="ARBA00011738"/>
    </source>
</evidence>
<keyword evidence="9 16" id="KW-0547">Nucleotide-binding</keyword>
<dbReference type="AlphaFoldDB" id="A0A4Y4D0C9"/>
<evidence type="ECO:0000256" key="6">
    <source>
        <dbReference type="ARBA" id="ARBA00012102"/>
    </source>
</evidence>
<reference evidence="17 18" key="1">
    <citation type="submission" date="2019-06" db="EMBL/GenBank/DDBJ databases">
        <title>Whole genome shotgun sequence of Zoogloea ramigera NBRC 15342.</title>
        <authorList>
            <person name="Hosoyama A."/>
            <person name="Uohara A."/>
            <person name="Ohji S."/>
            <person name="Ichikawa N."/>
        </authorList>
    </citation>
    <scope>NUCLEOTIDE SEQUENCE [LARGE SCALE GENOMIC DNA]</scope>
    <source>
        <strain evidence="17 18">NBRC 15342</strain>
    </source>
</reference>
<dbReference type="CDD" id="cd24015">
    <property type="entry name" value="ASKHA_NBD_PanK-III"/>
    <property type="match status" value="1"/>
</dbReference>
<dbReference type="GO" id="GO:0005524">
    <property type="term" value="F:ATP binding"/>
    <property type="evidence" value="ECO:0007669"/>
    <property type="project" value="UniProtKB-UniRule"/>
</dbReference>
<evidence type="ECO:0000256" key="2">
    <source>
        <dbReference type="ARBA" id="ARBA00001958"/>
    </source>
</evidence>
<dbReference type="Proteomes" id="UP000318422">
    <property type="component" value="Unassembled WGS sequence"/>
</dbReference>
<comment type="catalytic activity">
    <reaction evidence="1 16">
        <text>(R)-pantothenate + ATP = (R)-4'-phosphopantothenate + ADP + H(+)</text>
        <dbReference type="Rhea" id="RHEA:16373"/>
        <dbReference type="ChEBI" id="CHEBI:10986"/>
        <dbReference type="ChEBI" id="CHEBI:15378"/>
        <dbReference type="ChEBI" id="CHEBI:29032"/>
        <dbReference type="ChEBI" id="CHEBI:30616"/>
        <dbReference type="ChEBI" id="CHEBI:456216"/>
        <dbReference type="EC" id="2.7.1.33"/>
    </reaction>
</comment>
<keyword evidence="11 16" id="KW-0067">ATP-binding</keyword>
<name>A0A4Y4D0C9_ZOORA</name>
<dbReference type="HAMAP" id="MF_01274">
    <property type="entry name" value="Pantothen_kinase_3"/>
    <property type="match status" value="1"/>
</dbReference>
<comment type="subunit">
    <text evidence="5 16">Homodimer.</text>
</comment>
<evidence type="ECO:0000256" key="14">
    <source>
        <dbReference type="ARBA" id="ARBA00038036"/>
    </source>
</evidence>
<comment type="similarity">
    <text evidence="14 16">Belongs to the type III pantothenate kinase family.</text>
</comment>
<evidence type="ECO:0000256" key="16">
    <source>
        <dbReference type="HAMAP-Rule" id="MF_01274"/>
    </source>
</evidence>
<evidence type="ECO:0000256" key="13">
    <source>
        <dbReference type="ARBA" id="ARBA00022993"/>
    </source>
</evidence>
<dbReference type="GO" id="GO:0015937">
    <property type="term" value="P:coenzyme A biosynthetic process"/>
    <property type="evidence" value="ECO:0007669"/>
    <property type="project" value="UniProtKB-UniRule"/>
</dbReference>
<comment type="cofactor">
    <cofactor evidence="16">
        <name>NH4(+)</name>
        <dbReference type="ChEBI" id="CHEBI:28938"/>
    </cofactor>
    <cofactor evidence="16">
        <name>K(+)</name>
        <dbReference type="ChEBI" id="CHEBI:29103"/>
    </cofactor>
    <text evidence="16">A monovalent cation. Ammonium or potassium.</text>
</comment>
<dbReference type="PANTHER" id="PTHR34265">
    <property type="entry name" value="TYPE III PANTOTHENATE KINASE"/>
    <property type="match status" value="1"/>
</dbReference>
<comment type="caution">
    <text evidence="17">The sequence shown here is derived from an EMBL/GenBank/DDBJ whole genome shotgun (WGS) entry which is preliminary data.</text>
</comment>
<evidence type="ECO:0000256" key="11">
    <source>
        <dbReference type="ARBA" id="ARBA00022840"/>
    </source>
</evidence>
<feature type="binding site" evidence="16">
    <location>
        <position position="90"/>
    </location>
    <ligand>
        <name>substrate</name>
    </ligand>
</feature>
<gene>
    <name evidence="16 17" type="primary">coaX</name>
    <name evidence="17" type="ORF">ZRA01_28100</name>
</gene>
<keyword evidence="8 16" id="KW-0808">Transferase</keyword>
<feature type="active site" description="Proton acceptor" evidence="16">
    <location>
        <position position="99"/>
    </location>
</feature>
<dbReference type="Pfam" id="PF03309">
    <property type="entry name" value="Pan_kinase"/>
    <property type="match status" value="1"/>
</dbReference>
<dbReference type="Gene3D" id="3.30.420.40">
    <property type="match status" value="2"/>
</dbReference>
<dbReference type="InterPro" id="IPR004619">
    <property type="entry name" value="Type_III_PanK"/>
</dbReference>
<dbReference type="InterPro" id="IPR043129">
    <property type="entry name" value="ATPase_NBD"/>
</dbReference>
<evidence type="ECO:0000256" key="12">
    <source>
        <dbReference type="ARBA" id="ARBA00022958"/>
    </source>
</evidence>
<keyword evidence="10 16" id="KW-0418">Kinase</keyword>
<comment type="cofactor">
    <cofactor evidence="2">
        <name>K(+)</name>
        <dbReference type="ChEBI" id="CHEBI:29103"/>
    </cofactor>
</comment>
<comment type="caution">
    <text evidence="16">Lacks conserved residue(s) required for the propagation of feature annotation.</text>
</comment>
<evidence type="ECO:0000313" key="17">
    <source>
        <dbReference type="EMBL" id="GEC96737.1"/>
    </source>
</evidence>
<evidence type="ECO:0000256" key="4">
    <source>
        <dbReference type="ARBA" id="ARBA00005225"/>
    </source>
</evidence>
<dbReference type="EC" id="2.7.1.33" evidence="6 16"/>
<dbReference type="OrthoDB" id="9781305at2"/>
<sequence>MDLLLDAGNTRLKWGLHDGAGWRGQGAVALGALDELAGVLEAAGPIRRVLGANVAGAEVAARLAGLLAGRALTPLWIAPTASAFGVHNRYVDPARLGADRWAALVGARALHGAAALVVTSGTATTADVLDGEGVFQGGVILPGLDLMRSSLARDTAQLPFADGRFEPLPRRTADAIVSGCLHAQLGAIERMFRLVASQPGAVCLLNGGAAVSLAPLLEIPLRRVDNLVLEGLACMLAEL</sequence>
<evidence type="ECO:0000256" key="1">
    <source>
        <dbReference type="ARBA" id="ARBA00001206"/>
    </source>
</evidence>
<evidence type="ECO:0000256" key="3">
    <source>
        <dbReference type="ARBA" id="ARBA00004496"/>
    </source>
</evidence>
<evidence type="ECO:0000256" key="9">
    <source>
        <dbReference type="ARBA" id="ARBA00022741"/>
    </source>
</evidence>
<keyword evidence="18" id="KW-1185">Reference proteome</keyword>
<dbReference type="NCBIfam" id="TIGR00671">
    <property type="entry name" value="baf"/>
    <property type="match status" value="1"/>
</dbReference>
<feature type="binding site" evidence="16">
    <location>
        <position position="122"/>
    </location>
    <ligand>
        <name>ATP</name>
        <dbReference type="ChEBI" id="CHEBI:30616"/>
    </ligand>
</feature>
<feature type="binding site" evidence="16">
    <location>
        <position position="172"/>
    </location>
    <ligand>
        <name>substrate</name>
    </ligand>
</feature>
<comment type="function">
    <text evidence="16">Catalyzes the phosphorylation of pantothenate (Pan), the first step in CoA biosynthesis.</text>
</comment>
<evidence type="ECO:0000256" key="8">
    <source>
        <dbReference type="ARBA" id="ARBA00022679"/>
    </source>
</evidence>
<keyword evidence="7 16" id="KW-0963">Cytoplasm</keyword>
<dbReference type="GO" id="GO:0004594">
    <property type="term" value="F:pantothenate kinase activity"/>
    <property type="evidence" value="ECO:0007669"/>
    <property type="project" value="UniProtKB-UniRule"/>
</dbReference>
<comment type="pathway">
    <text evidence="4 16">Cofactor biosynthesis; coenzyme A biosynthesis; CoA from (R)-pantothenate: step 1/5.</text>
</comment>
<dbReference type="EMBL" id="BJNV01000052">
    <property type="protein sequence ID" value="GEC96737.1"/>
    <property type="molecule type" value="Genomic_DNA"/>
</dbReference>
<feature type="binding site" evidence="16">
    <location>
        <begin position="97"/>
        <end position="100"/>
    </location>
    <ligand>
        <name>substrate</name>
    </ligand>
</feature>
<dbReference type="RefSeq" id="WP_141353349.1">
    <property type="nucleotide sequence ID" value="NZ_BJNV01000052.1"/>
</dbReference>
<accession>A0A4Y4D0C9</accession>
<keyword evidence="12 16" id="KW-0630">Potassium</keyword>
<evidence type="ECO:0000313" key="18">
    <source>
        <dbReference type="Proteomes" id="UP000318422"/>
    </source>
</evidence>
<organism evidence="17 18">
    <name type="scientific">Zoogloea ramigera</name>
    <dbReference type="NCBI Taxonomy" id="350"/>
    <lineage>
        <taxon>Bacteria</taxon>
        <taxon>Pseudomonadati</taxon>
        <taxon>Pseudomonadota</taxon>
        <taxon>Betaproteobacteria</taxon>
        <taxon>Rhodocyclales</taxon>
        <taxon>Zoogloeaceae</taxon>
        <taxon>Zoogloea</taxon>
    </lineage>
</organism>
<dbReference type="PANTHER" id="PTHR34265:SF1">
    <property type="entry name" value="TYPE III PANTOTHENATE KINASE"/>
    <property type="match status" value="1"/>
</dbReference>
<comment type="subcellular location">
    <subcellularLocation>
        <location evidence="3 16">Cytoplasm</location>
    </subcellularLocation>
</comment>
<evidence type="ECO:0000256" key="10">
    <source>
        <dbReference type="ARBA" id="ARBA00022777"/>
    </source>
</evidence>
<evidence type="ECO:0000256" key="7">
    <source>
        <dbReference type="ARBA" id="ARBA00022490"/>
    </source>
</evidence>
<evidence type="ECO:0000256" key="15">
    <source>
        <dbReference type="ARBA" id="ARBA00040883"/>
    </source>
</evidence>
<feature type="binding site" evidence="16">
    <location>
        <begin position="6"/>
        <end position="13"/>
    </location>
    <ligand>
        <name>ATP</name>
        <dbReference type="ChEBI" id="CHEBI:30616"/>
    </ligand>
</feature>
<proteinExistence type="inferred from homology"/>